<dbReference type="InterPro" id="IPR013783">
    <property type="entry name" value="Ig-like_fold"/>
</dbReference>
<reference evidence="4" key="1">
    <citation type="journal article" date="2014" name="Int. J. Syst. Evol. Microbiol.">
        <title>Complete genome sequence of Corynebacterium casei LMG S-19264T (=DSM 44701T), isolated from a smear-ripened cheese.</title>
        <authorList>
            <consortium name="US DOE Joint Genome Institute (JGI-PGF)"/>
            <person name="Walter F."/>
            <person name="Albersmeier A."/>
            <person name="Kalinowski J."/>
            <person name="Ruckert C."/>
        </authorList>
    </citation>
    <scope>NUCLEOTIDE SEQUENCE</scope>
    <source>
        <strain evidence="4">CGMCC 1.15448</strain>
    </source>
</reference>
<dbReference type="Gene3D" id="2.60.40.10">
    <property type="entry name" value="Immunoglobulins"/>
    <property type="match status" value="4"/>
</dbReference>
<evidence type="ECO:0000256" key="1">
    <source>
        <dbReference type="ARBA" id="ARBA00022729"/>
    </source>
</evidence>
<dbReference type="SUPFAM" id="SSF69318">
    <property type="entry name" value="Integrin alpha N-terminal domain"/>
    <property type="match status" value="2"/>
</dbReference>
<evidence type="ECO:0000259" key="2">
    <source>
        <dbReference type="Pfam" id="PF01833"/>
    </source>
</evidence>
<dbReference type="CDD" id="cd00603">
    <property type="entry name" value="IPT_PCSR"/>
    <property type="match status" value="1"/>
</dbReference>
<dbReference type="InterPro" id="IPR015943">
    <property type="entry name" value="WD40/YVTN_repeat-like_dom_sf"/>
</dbReference>
<dbReference type="InterPro" id="IPR002909">
    <property type="entry name" value="IPT_dom"/>
</dbReference>
<dbReference type="InterPro" id="IPR026444">
    <property type="entry name" value="Secre_tail"/>
</dbReference>
<dbReference type="InterPro" id="IPR014756">
    <property type="entry name" value="Ig_E-set"/>
</dbReference>
<protein>
    <recommendedName>
        <fullName evidence="6">T9SS type A sorting domain-containing protein</fullName>
    </recommendedName>
</protein>
<dbReference type="Pfam" id="PF01833">
    <property type="entry name" value="TIG"/>
    <property type="match status" value="2"/>
</dbReference>
<evidence type="ECO:0000313" key="4">
    <source>
        <dbReference type="EMBL" id="GGA95368.1"/>
    </source>
</evidence>
<dbReference type="Pfam" id="PF18962">
    <property type="entry name" value="Por_Secre_tail"/>
    <property type="match status" value="1"/>
</dbReference>
<dbReference type="PANTHER" id="PTHR46580">
    <property type="entry name" value="SENSOR KINASE-RELATED"/>
    <property type="match status" value="1"/>
</dbReference>
<dbReference type="SUPFAM" id="SSF81296">
    <property type="entry name" value="E set domains"/>
    <property type="match status" value="2"/>
</dbReference>
<name>A0A8J2XQR8_9BACT</name>
<dbReference type="Pfam" id="PF01839">
    <property type="entry name" value="FG-GAP"/>
    <property type="match status" value="1"/>
</dbReference>
<keyword evidence="5" id="KW-1185">Reference proteome</keyword>
<dbReference type="Proteomes" id="UP000607559">
    <property type="component" value="Unassembled WGS sequence"/>
</dbReference>
<accession>A0A8J2XQR8</accession>
<dbReference type="RefSeq" id="WP_188930843.1">
    <property type="nucleotide sequence ID" value="NZ_BMJC01000002.1"/>
</dbReference>
<dbReference type="Gene3D" id="2.130.10.10">
    <property type="entry name" value="YVTN repeat-like/Quinoprotein amine dehydrogenase"/>
    <property type="match status" value="2"/>
</dbReference>
<comment type="caution">
    <text evidence="4">The sequence shown here is derived from an EMBL/GenBank/DDBJ whole genome shotgun (WGS) entry which is preliminary data.</text>
</comment>
<organism evidence="4 5">
    <name type="scientific">Puia dinghuensis</name>
    <dbReference type="NCBI Taxonomy" id="1792502"/>
    <lineage>
        <taxon>Bacteria</taxon>
        <taxon>Pseudomonadati</taxon>
        <taxon>Bacteroidota</taxon>
        <taxon>Chitinophagia</taxon>
        <taxon>Chitinophagales</taxon>
        <taxon>Chitinophagaceae</taxon>
        <taxon>Puia</taxon>
    </lineage>
</organism>
<evidence type="ECO:0000259" key="3">
    <source>
        <dbReference type="Pfam" id="PF18962"/>
    </source>
</evidence>
<dbReference type="InterPro" id="IPR013517">
    <property type="entry name" value="FG-GAP"/>
</dbReference>
<feature type="domain" description="IPT/TIG" evidence="2">
    <location>
        <begin position="530"/>
        <end position="598"/>
    </location>
</feature>
<dbReference type="EMBL" id="BMJC01000002">
    <property type="protein sequence ID" value="GGA95368.1"/>
    <property type="molecule type" value="Genomic_DNA"/>
</dbReference>
<dbReference type="InterPro" id="IPR028994">
    <property type="entry name" value="Integrin_alpha_N"/>
</dbReference>
<feature type="domain" description="Secretion system C-terminal sorting" evidence="3">
    <location>
        <begin position="1540"/>
        <end position="1605"/>
    </location>
</feature>
<evidence type="ECO:0000313" key="5">
    <source>
        <dbReference type="Proteomes" id="UP000607559"/>
    </source>
</evidence>
<evidence type="ECO:0008006" key="6">
    <source>
        <dbReference type="Google" id="ProtNLM"/>
    </source>
</evidence>
<dbReference type="Gene3D" id="2.130.10.130">
    <property type="entry name" value="Integrin alpha, N-terminal"/>
    <property type="match status" value="1"/>
</dbReference>
<dbReference type="NCBIfam" id="TIGR04183">
    <property type="entry name" value="Por_Secre_tail"/>
    <property type="match status" value="1"/>
</dbReference>
<sequence>MSLRTCLRTPANLLKPAILGCLLLLFCHTRVSGQLREIHLEADSSNEVRRVSFYSPNEGYVAFAKWLGYTTDSGRTFTQLNITSSNVNFNNYNVNYLYGFDIAGVKAFDKNTLFVYGSYALVPTILSSSNGGATWTVVFWSQFNPTIFRTGIRDLVFPQNDNIGYAVDADRVLKTTDKGQTWTAQVTAEASYFSNIEAVDDNNLVVFVTDPNGPRMIRTTNGGASWLNVPLPGAAGERLDYAYFLNVDTGWVSMGGSVTPGEFYKTTNGGATWVQQNNSDATPFDCNKMHFVDNNTGYALGGIFYLWKTLNSGVTWEPLPNNNPYTYLGFTYNDLQCYSANQLWAGGGHGYLAISADGGGTPLPTAYFSIDTTGVYATGNVNLINYSRSGYTYQWAVNGQVLASSYNASYAHYIARVQDTIRLIVSSGGISDTLVRKQSFFVPVLPNPTGFSPAGGGAGTQLTITGSGFTNATGVTIGGVPAASYRIANDTLILAVVGGGASGAVAVSDIHGSFSIPGFSFFPASAAAPPVIASVSPAFGAVGTTVTIGGSGFGVSTAANAVFFGSIAAPVQSATGTSIVCTVPPGASYAPLSVLNKTSGLQAQTAMPFNIPFADSSNFTPNSFVKVFSDQYTEGYSPYSVRGQDIDGDGRPDLLATVTGYPADSLAVYPNTSSPGKISFGAKTNVAPFPNLLSTDYFEAGDIDGDGQPDVALVSNSYYISVCRNQSTKGKISFSAPVSVPTMDGSQSLVIADLDNDGKNDIAVATFNYKMVSVVRNTGIPGALAFAPTQNFPAGGNCTGIAVGDLDGDGKKDLVTLNYLNGTSATSSFSFFRNTSVPGAISFAPEIDVSVSGVTSDGRFVAIADVDRDGRPDVIIANDFNLCVFRNVGAPGSVAFAPPVVVPLNVIGQGASMANYSGSSLPDVISGNWSASYFLAYRNISRPGNVGFDPVMQLPGWNPYVTTAADFDGDGRPDLAAANTNDGSVSVYKNGFGIPIALTLCVGNPYGTQLTSDLTGTHYQWQEDKGSGFTNVVDNDSLSGSASATLNFKKTAPGWMGYRFRCVVDSFYSSIYIVKVNIPVDPGVNLAATDSIICYRNPVWFTATTANGSTGNYNFTWLVNGAIITGPAFVQGYKLFDDELKDNDRVQVVLSYYDVCGGIHYDTSRTITMHVTTLTVQIAASDTIVCAGTPVTFTSSTTNVTGSPGYQWRVSTSNAVWTSPSFTTADLSSYSSVSLVLDCSAQCGHPTAVSSNWIAMTVNDTTRPMVHIVANDTAVCAGATVNFTATETGGGNSPGYEWLVNGSAAGGNSTSFSSAGLRDNDRVECVVTSSQICTAGDMAGSNPIIMHVKAIVVPQVAVAVADTVVCPGAVANFSAIASDGGSAPHYQWTKNSAVVGGDAPTYTDNTVTGGEVVVVRLVSSESCASPDTVTSQPVVISLDRQAPVMRITGDTAAGIGVPVEMSASTTNGVGVITYQWQDSTGLHSWQNIGGAVNPTLSYIFSAPGDKIRCLGTGTTGCLAVSNTLTCGFDGNAGVNGVRYYPNPATTVLYIVDTDPGDPIDALSIASATGNPVIVLNSVNSRSRIAVDVATLNPGMYFVTITRSSGSRSAFSFIKR</sequence>
<dbReference type="PANTHER" id="PTHR46580:SF4">
    <property type="entry name" value="ATP_GTP-BINDING PROTEIN"/>
    <property type="match status" value="1"/>
</dbReference>
<dbReference type="Pfam" id="PF13517">
    <property type="entry name" value="FG-GAP_3"/>
    <property type="match status" value="2"/>
</dbReference>
<gene>
    <name evidence="4" type="ORF">GCM10011511_18410</name>
</gene>
<keyword evidence="1" id="KW-0732">Signal</keyword>
<dbReference type="SUPFAM" id="SSF110296">
    <property type="entry name" value="Oligoxyloglucan reducing end-specific cellobiohydrolase"/>
    <property type="match status" value="2"/>
</dbReference>
<proteinExistence type="predicted"/>
<feature type="domain" description="IPT/TIG" evidence="2">
    <location>
        <begin position="446"/>
        <end position="513"/>
    </location>
</feature>
<reference evidence="4" key="2">
    <citation type="submission" date="2020-09" db="EMBL/GenBank/DDBJ databases">
        <authorList>
            <person name="Sun Q."/>
            <person name="Zhou Y."/>
        </authorList>
    </citation>
    <scope>NUCLEOTIDE SEQUENCE</scope>
    <source>
        <strain evidence="4">CGMCC 1.15448</strain>
    </source>
</reference>